<feature type="non-terminal residue" evidence="2">
    <location>
        <position position="49"/>
    </location>
</feature>
<feature type="region of interest" description="Disordered" evidence="1">
    <location>
        <begin position="1"/>
        <end position="49"/>
    </location>
</feature>
<evidence type="ECO:0000256" key="1">
    <source>
        <dbReference type="SAM" id="MobiDB-lite"/>
    </source>
</evidence>
<dbReference type="EMBL" id="JAHRHJ020000004">
    <property type="protein sequence ID" value="KAH9318951.1"/>
    <property type="molecule type" value="Genomic_DNA"/>
</dbReference>
<dbReference type="Proteomes" id="UP000824469">
    <property type="component" value="Unassembled WGS sequence"/>
</dbReference>
<evidence type="ECO:0000313" key="3">
    <source>
        <dbReference type="Proteomes" id="UP000824469"/>
    </source>
</evidence>
<organism evidence="2 3">
    <name type="scientific">Taxus chinensis</name>
    <name type="common">Chinese yew</name>
    <name type="synonym">Taxus wallichiana var. chinensis</name>
    <dbReference type="NCBI Taxonomy" id="29808"/>
    <lineage>
        <taxon>Eukaryota</taxon>
        <taxon>Viridiplantae</taxon>
        <taxon>Streptophyta</taxon>
        <taxon>Embryophyta</taxon>
        <taxon>Tracheophyta</taxon>
        <taxon>Spermatophyta</taxon>
        <taxon>Pinopsida</taxon>
        <taxon>Pinidae</taxon>
        <taxon>Conifers II</taxon>
        <taxon>Cupressales</taxon>
        <taxon>Taxaceae</taxon>
        <taxon>Taxus</taxon>
    </lineage>
</organism>
<reference evidence="2 3" key="1">
    <citation type="journal article" date="2021" name="Nat. Plants">
        <title>The Taxus genome provides insights into paclitaxel biosynthesis.</title>
        <authorList>
            <person name="Xiong X."/>
            <person name="Gou J."/>
            <person name="Liao Q."/>
            <person name="Li Y."/>
            <person name="Zhou Q."/>
            <person name="Bi G."/>
            <person name="Li C."/>
            <person name="Du R."/>
            <person name="Wang X."/>
            <person name="Sun T."/>
            <person name="Guo L."/>
            <person name="Liang H."/>
            <person name="Lu P."/>
            <person name="Wu Y."/>
            <person name="Zhang Z."/>
            <person name="Ro D.K."/>
            <person name="Shang Y."/>
            <person name="Huang S."/>
            <person name="Yan J."/>
        </authorList>
    </citation>
    <scope>NUCLEOTIDE SEQUENCE [LARGE SCALE GENOMIC DNA]</scope>
    <source>
        <strain evidence="2">Ta-2019</strain>
    </source>
</reference>
<proteinExistence type="predicted"/>
<keyword evidence="3" id="KW-1185">Reference proteome</keyword>
<sequence length="49" mass="5450">SVEHKKDVSSGTTAQTEVNPTHLDSGPNVVETEDVALLDDHNSFEEKRW</sequence>
<evidence type="ECO:0000313" key="2">
    <source>
        <dbReference type="EMBL" id="KAH9318951.1"/>
    </source>
</evidence>
<feature type="compositionally biased region" description="Polar residues" evidence="1">
    <location>
        <begin position="9"/>
        <end position="19"/>
    </location>
</feature>
<accession>A0AA38LCF4</accession>
<feature type="non-terminal residue" evidence="2">
    <location>
        <position position="1"/>
    </location>
</feature>
<feature type="compositionally biased region" description="Basic and acidic residues" evidence="1">
    <location>
        <begin position="38"/>
        <end position="49"/>
    </location>
</feature>
<gene>
    <name evidence="2" type="ORF">KI387_020720</name>
</gene>
<protein>
    <submittedName>
        <fullName evidence="2">Uncharacterized protein</fullName>
    </submittedName>
</protein>
<dbReference type="AlphaFoldDB" id="A0AA38LCF4"/>
<comment type="caution">
    <text evidence="2">The sequence shown here is derived from an EMBL/GenBank/DDBJ whole genome shotgun (WGS) entry which is preliminary data.</text>
</comment>
<name>A0AA38LCF4_TAXCH</name>